<reference evidence="1" key="1">
    <citation type="journal article" date="2015" name="Nature">
        <title>Complex archaea that bridge the gap between prokaryotes and eukaryotes.</title>
        <authorList>
            <person name="Spang A."/>
            <person name="Saw J.H."/>
            <person name="Jorgensen S.L."/>
            <person name="Zaremba-Niedzwiedzka K."/>
            <person name="Martijn J."/>
            <person name="Lind A.E."/>
            <person name="van Eijk R."/>
            <person name="Schleper C."/>
            <person name="Guy L."/>
            <person name="Ettema T.J."/>
        </authorList>
    </citation>
    <scope>NUCLEOTIDE SEQUENCE</scope>
</reference>
<accession>A0A0F9JZG7</accession>
<organism evidence="1">
    <name type="scientific">marine sediment metagenome</name>
    <dbReference type="NCBI Taxonomy" id="412755"/>
    <lineage>
        <taxon>unclassified sequences</taxon>
        <taxon>metagenomes</taxon>
        <taxon>ecological metagenomes</taxon>
    </lineage>
</organism>
<proteinExistence type="predicted"/>
<evidence type="ECO:0000313" key="1">
    <source>
        <dbReference type="EMBL" id="KKM04283.1"/>
    </source>
</evidence>
<dbReference type="AlphaFoldDB" id="A0A0F9JZG7"/>
<protein>
    <submittedName>
        <fullName evidence="1">Uncharacterized protein</fullName>
    </submittedName>
</protein>
<comment type="caution">
    <text evidence="1">The sequence shown here is derived from an EMBL/GenBank/DDBJ whole genome shotgun (WGS) entry which is preliminary data.</text>
</comment>
<gene>
    <name evidence="1" type="ORF">LCGC14_1765840</name>
</gene>
<name>A0A0F9JZG7_9ZZZZ</name>
<sequence length="190" mass="21314">MSTVIQLKDGDCPGCDGCGYVANDDDGTPWSAWLKLPLESSAAVLMGLVKAVECKTCGGTGDKYMITGISAVKDPEHTWQRFEVLPDDEKALGRWWVSWCAEKKTFELHLPWWRTSTRLDDDNQYADSIFCAAVLANGEEEARAVIAGAYGDGEVGISEWRFAEPRPVDWSPFDDRFPRADWMQWPDGER</sequence>
<dbReference type="EMBL" id="LAZR01016489">
    <property type="protein sequence ID" value="KKM04283.1"/>
    <property type="molecule type" value="Genomic_DNA"/>
</dbReference>